<dbReference type="AlphaFoldDB" id="A0A975NNT9"/>
<sequence>MAKKQIKHLAAAGTATNRNRMSANRWDNEAAIIGAQLRLESSTNKCLPWIVVTARLEKANRSEAIWFRRGAKVFCHVAQGATAKASFRGARSASPD</sequence>
<name>A0A975NNT9_9BRAD</name>
<proteinExistence type="predicted"/>
<reference evidence="1" key="1">
    <citation type="submission" date="2021-06" db="EMBL/GenBank/DDBJ databases">
        <title>Bradyrhizobium sp. S2-11-2 Genome sequencing.</title>
        <authorList>
            <person name="Jin L."/>
        </authorList>
    </citation>
    <scope>NUCLEOTIDE SEQUENCE</scope>
    <source>
        <strain evidence="1">S2-11-2</strain>
    </source>
</reference>
<evidence type="ECO:0000313" key="2">
    <source>
        <dbReference type="Proteomes" id="UP000680805"/>
    </source>
</evidence>
<dbReference type="RefSeq" id="WP_215613482.1">
    <property type="nucleotide sequence ID" value="NZ_CP076135.1"/>
</dbReference>
<evidence type="ECO:0000313" key="1">
    <source>
        <dbReference type="EMBL" id="QWG17859.1"/>
    </source>
</evidence>
<dbReference type="EMBL" id="CP076135">
    <property type="protein sequence ID" value="QWG17859.1"/>
    <property type="molecule type" value="Genomic_DNA"/>
</dbReference>
<protein>
    <submittedName>
        <fullName evidence="1">Uncharacterized protein</fullName>
    </submittedName>
</protein>
<gene>
    <name evidence="1" type="ORF">KMZ68_23385</name>
</gene>
<organism evidence="1 2">
    <name type="scientific">Bradyrhizobium sediminis</name>
    <dbReference type="NCBI Taxonomy" id="2840469"/>
    <lineage>
        <taxon>Bacteria</taxon>
        <taxon>Pseudomonadati</taxon>
        <taxon>Pseudomonadota</taxon>
        <taxon>Alphaproteobacteria</taxon>
        <taxon>Hyphomicrobiales</taxon>
        <taxon>Nitrobacteraceae</taxon>
        <taxon>Bradyrhizobium</taxon>
    </lineage>
</organism>
<accession>A0A975NNT9</accession>
<dbReference type="KEGG" id="bsei:KMZ68_23385"/>
<dbReference type="Proteomes" id="UP000680805">
    <property type="component" value="Chromosome"/>
</dbReference>